<protein>
    <submittedName>
        <fullName evidence="1">HD domain-containing protein</fullName>
    </submittedName>
</protein>
<dbReference type="AlphaFoldDB" id="A0A5D0P0H8"/>
<dbReference type="SUPFAM" id="SSF109604">
    <property type="entry name" value="HD-domain/PDEase-like"/>
    <property type="match status" value="1"/>
</dbReference>
<evidence type="ECO:0000313" key="1">
    <source>
        <dbReference type="EMBL" id="TYB49859.1"/>
    </source>
</evidence>
<sequence>MAVDEAAALAIRAHDGQREMYGAPYRDHLRTVAEALAPFGPRLEMAGWLHDILEGTEWTADELRAAGVPGHVVRIVERVTRARGGDYLDSIRLITHDPEATLVKIADNADSIYPERTAVVPGAGELLARFEQARAILWAAAAPEDVAAIVGRINPPLLGRRSADQP</sequence>
<organism evidence="1 2">
    <name type="scientific">Actinomadura chibensis</name>
    <dbReference type="NCBI Taxonomy" id="392828"/>
    <lineage>
        <taxon>Bacteria</taxon>
        <taxon>Bacillati</taxon>
        <taxon>Actinomycetota</taxon>
        <taxon>Actinomycetes</taxon>
        <taxon>Streptosporangiales</taxon>
        <taxon>Thermomonosporaceae</taxon>
        <taxon>Actinomadura</taxon>
    </lineage>
</organism>
<reference evidence="1 2" key="1">
    <citation type="submission" date="2019-08" db="EMBL/GenBank/DDBJ databases">
        <title>Actinomadura sp. nov. CYP1-5 isolated from mountain soil.</title>
        <authorList>
            <person name="Songsumanus A."/>
            <person name="Kuncharoen N."/>
            <person name="Kudo T."/>
            <person name="Yuki M."/>
            <person name="Igarashi Y."/>
            <person name="Tanasupawat S."/>
        </authorList>
    </citation>
    <scope>NUCLEOTIDE SEQUENCE [LARGE SCALE GENOMIC DNA]</scope>
    <source>
        <strain evidence="1 2">JCM 14158</strain>
    </source>
</reference>
<dbReference type="STRING" id="1220554.GCA_001552135_04965"/>
<dbReference type="Gene3D" id="1.10.3210.10">
    <property type="entry name" value="Hypothetical protein af1432"/>
    <property type="match status" value="1"/>
</dbReference>
<evidence type="ECO:0000313" key="2">
    <source>
        <dbReference type="Proteomes" id="UP000323380"/>
    </source>
</evidence>
<dbReference type="EMBL" id="VSFG01000001">
    <property type="protein sequence ID" value="TYB49859.1"/>
    <property type="molecule type" value="Genomic_DNA"/>
</dbReference>
<accession>A0A5D0P0H8</accession>
<keyword evidence="2" id="KW-1185">Reference proteome</keyword>
<dbReference type="Proteomes" id="UP000323380">
    <property type="component" value="Unassembled WGS sequence"/>
</dbReference>
<comment type="caution">
    <text evidence="1">The sequence shown here is derived from an EMBL/GenBank/DDBJ whole genome shotgun (WGS) entry which is preliminary data.</text>
</comment>
<name>A0A5D0P0H8_9ACTN</name>
<proteinExistence type="predicted"/>
<gene>
    <name evidence="1" type="ORF">FXF69_02165</name>
</gene>